<feature type="chain" id="PRO_5038686102" evidence="7">
    <location>
        <begin position="24"/>
        <end position="123"/>
    </location>
</feature>
<feature type="signal peptide" evidence="7">
    <location>
        <begin position="1"/>
        <end position="23"/>
    </location>
</feature>
<evidence type="ECO:0000256" key="7">
    <source>
        <dbReference type="SAM" id="SignalP"/>
    </source>
</evidence>
<accession>A0A2A9FI27</accession>
<dbReference type="Proteomes" id="UP000243542">
    <property type="component" value="Unassembled WGS sequence"/>
</dbReference>
<keyword evidence="10" id="KW-1185">Reference proteome</keyword>
<dbReference type="SUPFAM" id="SSF55399">
    <property type="entry name" value="Subtilisin inhibitor"/>
    <property type="match status" value="1"/>
</dbReference>
<dbReference type="GO" id="GO:0005576">
    <property type="term" value="C:extracellular region"/>
    <property type="evidence" value="ECO:0007669"/>
    <property type="project" value="UniProtKB-SubCell"/>
</dbReference>
<evidence type="ECO:0000256" key="2">
    <source>
        <dbReference type="ARBA" id="ARBA00010472"/>
    </source>
</evidence>
<dbReference type="RefSeq" id="WP_098514125.1">
    <property type="nucleotide sequence ID" value="NZ_JBIAKZ010000003.1"/>
</dbReference>
<evidence type="ECO:0000256" key="5">
    <source>
        <dbReference type="ARBA" id="ARBA00022900"/>
    </source>
</evidence>
<gene>
    <name evidence="9" type="ORF">ATK36_5612</name>
</gene>
<reference evidence="9 10" key="1">
    <citation type="submission" date="2017-10" db="EMBL/GenBank/DDBJ databases">
        <title>Sequencing the genomes of 1000 actinobacteria strains.</title>
        <authorList>
            <person name="Klenk H.-P."/>
        </authorList>
    </citation>
    <scope>NUCLEOTIDE SEQUENCE [LARGE SCALE GENOMIC DNA]</scope>
    <source>
        <strain evidence="9 10">DSM 46092</strain>
    </source>
</reference>
<keyword evidence="5" id="KW-0722">Serine protease inhibitor</keyword>
<comment type="subcellular location">
    <subcellularLocation>
        <location evidence="1">Secreted</location>
    </subcellularLocation>
</comment>
<feature type="domain" description="Subtilisin inhibitor" evidence="8">
    <location>
        <begin position="40"/>
        <end position="109"/>
    </location>
</feature>
<evidence type="ECO:0000256" key="4">
    <source>
        <dbReference type="ARBA" id="ARBA00022690"/>
    </source>
</evidence>
<dbReference type="GO" id="GO:0004867">
    <property type="term" value="F:serine-type endopeptidase inhibitor activity"/>
    <property type="evidence" value="ECO:0007669"/>
    <property type="project" value="UniProtKB-KW"/>
</dbReference>
<dbReference type="InterPro" id="IPR023549">
    <property type="entry name" value="Subtilisin_inhibitor"/>
</dbReference>
<dbReference type="Gene3D" id="3.30.350.10">
    <property type="entry name" value="Subtilisin inhibitor-like"/>
    <property type="match status" value="1"/>
</dbReference>
<dbReference type="EMBL" id="PDJK01000002">
    <property type="protein sequence ID" value="PFG50381.1"/>
    <property type="molecule type" value="Genomic_DNA"/>
</dbReference>
<keyword evidence="4" id="KW-0646">Protease inhibitor</keyword>
<evidence type="ECO:0000259" key="8">
    <source>
        <dbReference type="Pfam" id="PF00720"/>
    </source>
</evidence>
<proteinExistence type="inferred from homology"/>
<dbReference type="Pfam" id="PF00720">
    <property type="entry name" value="SSI"/>
    <property type="match status" value="1"/>
</dbReference>
<keyword evidence="7" id="KW-0732">Signal</keyword>
<comment type="similarity">
    <text evidence="2">Belongs to the protease inhibitor I16 (SSI) family.</text>
</comment>
<evidence type="ECO:0000313" key="10">
    <source>
        <dbReference type="Proteomes" id="UP000243542"/>
    </source>
</evidence>
<name>A0A2A9FI27_9PSEU</name>
<evidence type="ECO:0000256" key="6">
    <source>
        <dbReference type="ARBA" id="ARBA00023157"/>
    </source>
</evidence>
<dbReference type="InterPro" id="IPR036819">
    <property type="entry name" value="Subtilisin_inhibitor-like_sf"/>
</dbReference>
<sequence>MVFSTFAAIAACLVGLSSLTAPPQPASSLELSLHETSGRVVTASLTCEPTGGTHLHRDTACATLAQVHGDLAKIKPRQQKCTMIYSPVDVTATGTWQGKPVAFRATYPNKCAADSQSDGVFAF</sequence>
<keyword evidence="6" id="KW-1015">Disulfide bond</keyword>
<dbReference type="AlphaFoldDB" id="A0A2A9FI27"/>
<evidence type="ECO:0000256" key="3">
    <source>
        <dbReference type="ARBA" id="ARBA00022525"/>
    </source>
</evidence>
<organism evidence="9 10">
    <name type="scientific">Amycolatopsis sulphurea</name>
    <dbReference type="NCBI Taxonomy" id="76022"/>
    <lineage>
        <taxon>Bacteria</taxon>
        <taxon>Bacillati</taxon>
        <taxon>Actinomycetota</taxon>
        <taxon>Actinomycetes</taxon>
        <taxon>Pseudonocardiales</taxon>
        <taxon>Pseudonocardiaceae</taxon>
        <taxon>Amycolatopsis</taxon>
    </lineage>
</organism>
<keyword evidence="3" id="KW-0964">Secreted</keyword>
<protein>
    <submittedName>
        <fullName evidence="9">Subtilisin inhibitor-like</fullName>
    </submittedName>
</protein>
<comment type="caution">
    <text evidence="9">The sequence shown here is derived from an EMBL/GenBank/DDBJ whole genome shotgun (WGS) entry which is preliminary data.</text>
</comment>
<evidence type="ECO:0000256" key="1">
    <source>
        <dbReference type="ARBA" id="ARBA00004613"/>
    </source>
</evidence>
<evidence type="ECO:0000313" key="9">
    <source>
        <dbReference type="EMBL" id="PFG50381.1"/>
    </source>
</evidence>